<dbReference type="EMBL" id="JAWDKA010000001">
    <property type="protein sequence ID" value="MDV0441019.1"/>
    <property type="molecule type" value="Genomic_DNA"/>
</dbReference>
<evidence type="ECO:0000256" key="1">
    <source>
        <dbReference type="ARBA" id="ARBA00022448"/>
    </source>
</evidence>
<dbReference type="CDD" id="cd03214">
    <property type="entry name" value="ABC_Iron-Siderophores_B12_Hemin"/>
    <property type="match status" value="1"/>
</dbReference>
<keyword evidence="1" id="KW-0813">Transport</keyword>
<proteinExistence type="predicted"/>
<evidence type="ECO:0000256" key="4">
    <source>
        <dbReference type="ARBA" id="ARBA00050590"/>
    </source>
</evidence>
<dbReference type="Proteomes" id="UP001273136">
    <property type="component" value="Unassembled WGS sequence"/>
</dbReference>
<evidence type="ECO:0000256" key="2">
    <source>
        <dbReference type="ARBA" id="ARBA00022741"/>
    </source>
</evidence>
<dbReference type="InterPro" id="IPR017871">
    <property type="entry name" value="ABC_transporter-like_CS"/>
</dbReference>
<evidence type="ECO:0000256" key="5">
    <source>
        <dbReference type="ARBA" id="ARBA00058960"/>
    </source>
</evidence>
<dbReference type="SMART" id="SM00382">
    <property type="entry name" value="AAA"/>
    <property type="match status" value="1"/>
</dbReference>
<dbReference type="GO" id="GO:0016887">
    <property type="term" value="F:ATP hydrolysis activity"/>
    <property type="evidence" value="ECO:0007669"/>
    <property type="project" value="InterPro"/>
</dbReference>
<dbReference type="InterPro" id="IPR003439">
    <property type="entry name" value="ABC_transporter-like_ATP-bd"/>
</dbReference>
<dbReference type="FunFam" id="3.40.50.300:FF:000134">
    <property type="entry name" value="Iron-enterobactin ABC transporter ATP-binding protein"/>
    <property type="match status" value="1"/>
</dbReference>
<comment type="function">
    <text evidence="5">Required for corrinoid utilization. Probably part of the ABC transporter complex BtuCDF involved in cobalamin (vitamin B12) import. Probably responsible for energy coupling to the transport system.</text>
</comment>
<dbReference type="AlphaFoldDB" id="A0AAE4S9J3"/>
<dbReference type="PANTHER" id="PTHR42794">
    <property type="entry name" value="HEMIN IMPORT ATP-BINDING PROTEIN HMUV"/>
    <property type="match status" value="1"/>
</dbReference>
<dbReference type="SUPFAM" id="SSF52540">
    <property type="entry name" value="P-loop containing nucleoside triphosphate hydrolases"/>
    <property type="match status" value="1"/>
</dbReference>
<dbReference type="InterPro" id="IPR003593">
    <property type="entry name" value="AAA+_ATPase"/>
</dbReference>
<feature type="domain" description="ABC transporter" evidence="10">
    <location>
        <begin position="60"/>
        <end position="293"/>
    </location>
</feature>
<name>A0AAE4S9J3_9EURY</name>
<keyword evidence="3 11" id="KW-0067">ATP-binding</keyword>
<evidence type="ECO:0000256" key="7">
    <source>
        <dbReference type="ARBA" id="ARBA00073649"/>
    </source>
</evidence>
<keyword evidence="2" id="KW-0547">Nucleotide-binding</keyword>
<evidence type="ECO:0000313" key="12">
    <source>
        <dbReference type="Proteomes" id="UP001273136"/>
    </source>
</evidence>
<evidence type="ECO:0000313" key="11">
    <source>
        <dbReference type="EMBL" id="MDV0441019.1"/>
    </source>
</evidence>
<evidence type="ECO:0000256" key="6">
    <source>
        <dbReference type="ARBA" id="ARBA00066387"/>
    </source>
</evidence>
<evidence type="ECO:0000256" key="8">
    <source>
        <dbReference type="ARBA" id="ARBA00077139"/>
    </source>
</evidence>
<dbReference type="PROSITE" id="PS50893">
    <property type="entry name" value="ABC_TRANSPORTER_2"/>
    <property type="match status" value="1"/>
</dbReference>
<organism evidence="11 12">
    <name type="scientific">Methanorbis furvi</name>
    <dbReference type="NCBI Taxonomy" id="3028299"/>
    <lineage>
        <taxon>Archaea</taxon>
        <taxon>Methanobacteriati</taxon>
        <taxon>Methanobacteriota</taxon>
        <taxon>Stenosarchaea group</taxon>
        <taxon>Methanomicrobia</taxon>
        <taxon>Methanomicrobiales</taxon>
        <taxon>Methanocorpusculaceae</taxon>
        <taxon>Methanorbis</taxon>
    </lineage>
</organism>
<reference evidence="11" key="1">
    <citation type="submission" date="2023-06" db="EMBL/GenBank/DDBJ databases">
        <title>Genome sequence of Methancorpusculaceae sp. Ag1.</title>
        <authorList>
            <person name="Protasov E."/>
            <person name="Platt K."/>
            <person name="Poehlein A."/>
            <person name="Daniel R."/>
            <person name="Brune A."/>
        </authorList>
    </citation>
    <scope>NUCLEOTIDE SEQUENCE</scope>
    <source>
        <strain evidence="11">Ag1</strain>
    </source>
</reference>
<gene>
    <name evidence="11" type="primary">fpuC</name>
    <name evidence="11" type="ORF">McpAg1_01980</name>
</gene>
<dbReference type="InterPro" id="IPR027417">
    <property type="entry name" value="P-loop_NTPase"/>
</dbReference>
<dbReference type="PANTHER" id="PTHR42794:SF2">
    <property type="entry name" value="ABC TRANSPORTER ATP-BINDING PROTEIN"/>
    <property type="match status" value="1"/>
</dbReference>
<sequence length="307" mass="33763">MREESEHKEHVGHEGHEGHDAHEGRHVHPHSHVEGYVHTHDHSHDCPHSHHGDVPGRAILQVAGVSFEYRSDPVLANVSVGVARGEILAILGPNGVGKSTLLKCMNLILTPKTGTVLLEEKDLMKMSGTEIAKNVGYVAQRNESAKMSVFDTVLLGRKPHLGLRVSERDYVIVEEALSRFGLLEMQLRSIDELSGGELQRVCICRAIVQEPSVLLLDEPTSALDLCRQMAILGVIRDVVDHHNVATVMTMHDLNLALRFADRFLFMKGGMVYAACDRSGVTADVIEAVYGIAVDIVMHKGLPMVVPR</sequence>
<dbReference type="Pfam" id="PF00005">
    <property type="entry name" value="ABC_tran"/>
    <property type="match status" value="1"/>
</dbReference>
<feature type="region of interest" description="Disordered" evidence="9">
    <location>
        <begin position="1"/>
        <end position="28"/>
    </location>
</feature>
<dbReference type="GO" id="GO:0005524">
    <property type="term" value="F:ATP binding"/>
    <property type="evidence" value="ECO:0007669"/>
    <property type="project" value="UniProtKB-KW"/>
</dbReference>
<dbReference type="EC" id="7.6.2.8" evidence="6"/>
<evidence type="ECO:0000259" key="10">
    <source>
        <dbReference type="PROSITE" id="PS50893"/>
    </source>
</evidence>
<comment type="catalytic activity">
    <reaction evidence="4">
        <text>an R-cob(III)alamin(out) + ATP + H2O = an R-cob(III)alamin(in) + ADP + phosphate + H(+)</text>
        <dbReference type="Rhea" id="RHEA:17873"/>
        <dbReference type="ChEBI" id="CHEBI:15377"/>
        <dbReference type="ChEBI" id="CHEBI:15378"/>
        <dbReference type="ChEBI" id="CHEBI:30616"/>
        <dbReference type="ChEBI" id="CHEBI:43474"/>
        <dbReference type="ChEBI" id="CHEBI:140785"/>
        <dbReference type="ChEBI" id="CHEBI:456216"/>
        <dbReference type="EC" id="7.6.2.8"/>
    </reaction>
</comment>
<evidence type="ECO:0000256" key="3">
    <source>
        <dbReference type="ARBA" id="ARBA00022840"/>
    </source>
</evidence>
<accession>A0AAE4S9J3</accession>
<dbReference type="RefSeq" id="WP_338093413.1">
    <property type="nucleotide sequence ID" value="NZ_JAWDKA010000001.1"/>
</dbReference>
<dbReference type="GO" id="GO:0015420">
    <property type="term" value="F:ABC-type vitamin B12 transporter activity"/>
    <property type="evidence" value="ECO:0007669"/>
    <property type="project" value="UniProtKB-EC"/>
</dbReference>
<protein>
    <recommendedName>
        <fullName evidence="7">Cobalamin import ATP-binding protein BtuD</fullName>
        <ecNumber evidence="6">7.6.2.8</ecNumber>
    </recommendedName>
    <alternativeName>
        <fullName evidence="8">Vitamin B12-transporting ATPase</fullName>
    </alternativeName>
</protein>
<comment type="caution">
    <text evidence="11">The sequence shown here is derived from an EMBL/GenBank/DDBJ whole genome shotgun (WGS) entry which is preliminary data.</text>
</comment>
<dbReference type="PROSITE" id="PS00211">
    <property type="entry name" value="ABC_TRANSPORTER_1"/>
    <property type="match status" value="1"/>
</dbReference>
<evidence type="ECO:0000256" key="9">
    <source>
        <dbReference type="SAM" id="MobiDB-lite"/>
    </source>
</evidence>
<keyword evidence="12" id="KW-1185">Reference proteome</keyword>
<dbReference type="Gene3D" id="3.40.50.300">
    <property type="entry name" value="P-loop containing nucleotide triphosphate hydrolases"/>
    <property type="match status" value="1"/>
</dbReference>